<dbReference type="RefSeq" id="WP_338269573.1">
    <property type="nucleotide sequence ID" value="NZ_AP027271.1"/>
</dbReference>
<sequence>MSSIFSTHISLTTDWLIKEFSQSEYQDCTLEAWVFADKTHRQKAEMSLQKLGINAKIRSAYKPLIHFFMEDLPFPKSDIKAIQVTYPIHDAAPEKRFLLEAYPLSALMEKQEIEFIGSEKHQDHYKVVLILASGESHVVNVFAPNHLHSTLINEQHLSPTGWIKITHSSRGVCKNEQLITDYEQLFHQTLNAISQHSWQEKEPYFEELKITVHLPYQDQDLPYEHESISLREALHEDLYFSILEWFKVKSGYLAHGREGQIGHIVPDVLYTEDQHAGVHIELQAYQLQNSTGFQSLEYAKKAISQEQIETELNKIEGESFFAQTITGRQVHGRYHTGSDHPVMISSGQHANETSGVVGALKAVRVLSQKKRSHFSISPLENPDGYELHQRLIQNNPKHMHHAARYTALGDDLENRKHEPFYEKSIRQQAKQRSQACLHINLHGYPSHEWTRPLSGYVPHGFDMWTIPKGFFLILRHNGEDEWLSYTEKFLQFVTARLSQVSGLVSFNQKQIDLYTQYAGEVNFRFINGIPCLINQVQNPDVPVQLITEFPDETLYEDAFILAHQVQTATVLAAYEAHQLFA</sequence>
<evidence type="ECO:0000313" key="2">
    <source>
        <dbReference type="Proteomes" id="UP001307608"/>
    </source>
</evidence>
<protein>
    <submittedName>
        <fullName evidence="1">Peptidase M14</fullName>
    </submittedName>
</protein>
<gene>
    <name evidence="1" type="ORF">MACH16_32040</name>
</gene>
<name>A0ABN6WR62_9GAMM</name>
<dbReference type="Gene3D" id="3.40.630.10">
    <property type="entry name" value="Zn peptidases"/>
    <property type="match status" value="1"/>
</dbReference>
<dbReference type="EMBL" id="AP027271">
    <property type="protein sequence ID" value="BDX04456.1"/>
    <property type="molecule type" value="Genomic_DNA"/>
</dbReference>
<reference evidence="1 2" key="1">
    <citation type="submission" date="2023-01" db="EMBL/GenBank/DDBJ databases">
        <title>Complete genome sequence of Marinomonas pontica strain 200518_36.</title>
        <authorList>
            <person name="Ueki S."/>
            <person name="Gajardo G."/>
            <person name="Maruyama F."/>
        </authorList>
    </citation>
    <scope>NUCLEOTIDE SEQUENCE [LARGE SCALE GENOMIC DNA]</scope>
    <source>
        <strain evidence="1 2">200518_36</strain>
    </source>
</reference>
<accession>A0ABN6WR62</accession>
<evidence type="ECO:0000313" key="1">
    <source>
        <dbReference type="EMBL" id="BDX04456.1"/>
    </source>
</evidence>
<proteinExistence type="predicted"/>
<keyword evidence="2" id="KW-1185">Reference proteome</keyword>
<organism evidence="1 2">
    <name type="scientific">Marinomonas pontica</name>
    <dbReference type="NCBI Taxonomy" id="264739"/>
    <lineage>
        <taxon>Bacteria</taxon>
        <taxon>Pseudomonadati</taxon>
        <taxon>Pseudomonadota</taxon>
        <taxon>Gammaproteobacteria</taxon>
        <taxon>Oceanospirillales</taxon>
        <taxon>Oceanospirillaceae</taxon>
        <taxon>Marinomonas</taxon>
    </lineage>
</organism>
<dbReference type="Proteomes" id="UP001307608">
    <property type="component" value="Chromosome"/>
</dbReference>
<dbReference type="SUPFAM" id="SSF53187">
    <property type="entry name" value="Zn-dependent exopeptidases"/>
    <property type="match status" value="1"/>
</dbReference>